<gene>
    <name evidence="2" type="ORF">BDQ94DRAFT_152078</name>
</gene>
<dbReference type="AlphaFoldDB" id="A0A3F3PNJ6"/>
<accession>A0A3F3PNJ6</accession>
<sequence>MWHKRRCLRILVFRYNRFPRWVNSTHDSLVESLREGNNRRPSLDHTLGTPISSFPLRPPETPSWTRLRHSVQCKPVPLDRREEPP</sequence>
<reference evidence="2 3" key="1">
    <citation type="submission" date="2018-07" db="EMBL/GenBank/DDBJ databases">
        <title>The genomes of Aspergillus section Nigri reveals drivers in fungal speciation.</title>
        <authorList>
            <consortium name="DOE Joint Genome Institute"/>
            <person name="Vesth T.C."/>
            <person name="Nybo J."/>
            <person name="Theobald S."/>
            <person name="Brandl J."/>
            <person name="Frisvad J.C."/>
            <person name="Nielsen K.F."/>
            <person name="Lyhne E.K."/>
            <person name="Kogle M.E."/>
            <person name="Kuo A."/>
            <person name="Riley R."/>
            <person name="Clum A."/>
            <person name="Nolan M."/>
            <person name="Lipzen A."/>
            <person name="Salamov A."/>
            <person name="Henrissat B."/>
            <person name="Wiebenga A."/>
            <person name="De vries R.P."/>
            <person name="Grigoriev I.V."/>
            <person name="Mortensen U.H."/>
            <person name="Andersen M.R."/>
            <person name="Baker S.E."/>
        </authorList>
    </citation>
    <scope>NUCLEOTIDE SEQUENCE [LARGE SCALE GENOMIC DNA]</scope>
    <source>
        <strain evidence="2 3">CBS 139.54b</strain>
    </source>
</reference>
<feature type="region of interest" description="Disordered" evidence="1">
    <location>
        <begin position="33"/>
        <end position="55"/>
    </location>
</feature>
<name>A0A3F3PNJ6_9EURO</name>
<dbReference type="RefSeq" id="XP_026621519.1">
    <property type="nucleotide sequence ID" value="XM_026767885.1"/>
</dbReference>
<evidence type="ECO:0000256" key="1">
    <source>
        <dbReference type="SAM" id="MobiDB-lite"/>
    </source>
</evidence>
<evidence type="ECO:0000313" key="2">
    <source>
        <dbReference type="EMBL" id="RDH28497.1"/>
    </source>
</evidence>
<feature type="compositionally biased region" description="Basic and acidic residues" evidence="1">
    <location>
        <begin position="33"/>
        <end position="43"/>
    </location>
</feature>
<organism evidence="2 3">
    <name type="scientific">Aspergillus welwitschiae</name>
    <dbReference type="NCBI Taxonomy" id="1341132"/>
    <lineage>
        <taxon>Eukaryota</taxon>
        <taxon>Fungi</taxon>
        <taxon>Dikarya</taxon>
        <taxon>Ascomycota</taxon>
        <taxon>Pezizomycotina</taxon>
        <taxon>Eurotiomycetes</taxon>
        <taxon>Eurotiomycetidae</taxon>
        <taxon>Eurotiales</taxon>
        <taxon>Aspergillaceae</taxon>
        <taxon>Aspergillus</taxon>
        <taxon>Aspergillus subgen. Circumdati</taxon>
    </lineage>
</organism>
<keyword evidence="3" id="KW-1185">Reference proteome</keyword>
<dbReference type="GeneID" id="38136241"/>
<proteinExistence type="predicted"/>
<dbReference type="Proteomes" id="UP000253729">
    <property type="component" value="Unassembled WGS sequence"/>
</dbReference>
<dbReference type="EMBL" id="KZ852076">
    <property type="protein sequence ID" value="RDH28497.1"/>
    <property type="molecule type" value="Genomic_DNA"/>
</dbReference>
<evidence type="ECO:0000313" key="3">
    <source>
        <dbReference type="Proteomes" id="UP000253729"/>
    </source>
</evidence>
<protein>
    <submittedName>
        <fullName evidence="2">Uncharacterized protein</fullName>
    </submittedName>
</protein>